<dbReference type="GO" id="GO:0005886">
    <property type="term" value="C:plasma membrane"/>
    <property type="evidence" value="ECO:0007669"/>
    <property type="project" value="TreeGrafter"/>
</dbReference>
<feature type="transmembrane region" description="Helical" evidence="6">
    <location>
        <begin position="172"/>
        <end position="195"/>
    </location>
</feature>
<keyword evidence="5 6" id="KW-0472">Membrane</keyword>
<dbReference type="Pfam" id="PF01554">
    <property type="entry name" value="MatE"/>
    <property type="match status" value="2"/>
</dbReference>
<dbReference type="GO" id="GO:0015297">
    <property type="term" value="F:antiporter activity"/>
    <property type="evidence" value="ECO:0007669"/>
    <property type="project" value="InterPro"/>
</dbReference>
<feature type="transmembrane region" description="Helical" evidence="6">
    <location>
        <begin position="21"/>
        <end position="42"/>
    </location>
</feature>
<dbReference type="PANTHER" id="PTHR42893">
    <property type="entry name" value="PROTEIN DETOXIFICATION 44, CHLOROPLASTIC-RELATED"/>
    <property type="match status" value="1"/>
</dbReference>
<reference evidence="8" key="1">
    <citation type="submission" date="2019-06" db="EMBL/GenBank/DDBJ databases">
        <title>The complete genome of Emcibacter congregatus ZYLT.</title>
        <authorList>
            <person name="Zhao Z."/>
        </authorList>
    </citation>
    <scope>NUCLEOTIDE SEQUENCE [LARGE SCALE GENOMIC DNA]</scope>
    <source>
        <strain evidence="8">MCCC 1A06723</strain>
    </source>
</reference>
<dbReference type="NCBIfam" id="TIGR00797">
    <property type="entry name" value="matE"/>
    <property type="match status" value="1"/>
</dbReference>
<accession>A0A501PIC2</accession>
<comment type="caution">
    <text evidence="7">The sequence shown here is derived from an EMBL/GenBank/DDBJ whole genome shotgun (WGS) entry which is preliminary data.</text>
</comment>
<feature type="transmembrane region" description="Helical" evidence="6">
    <location>
        <begin position="403"/>
        <end position="421"/>
    </location>
</feature>
<dbReference type="GO" id="GO:0042910">
    <property type="term" value="F:xenobiotic transmembrane transporter activity"/>
    <property type="evidence" value="ECO:0007669"/>
    <property type="project" value="InterPro"/>
</dbReference>
<comment type="similarity">
    <text evidence="2">Belongs to the multi antimicrobial extrusion (MATE) (TC 2.A.66.1) family.</text>
</comment>
<dbReference type="Proteomes" id="UP000319148">
    <property type="component" value="Unassembled WGS sequence"/>
</dbReference>
<evidence type="ECO:0000256" key="5">
    <source>
        <dbReference type="ARBA" id="ARBA00023136"/>
    </source>
</evidence>
<feature type="transmembrane region" description="Helical" evidence="6">
    <location>
        <begin position="54"/>
        <end position="73"/>
    </location>
</feature>
<name>A0A501PIC2_9PROT</name>
<feature type="transmembrane region" description="Helical" evidence="6">
    <location>
        <begin position="99"/>
        <end position="121"/>
    </location>
</feature>
<dbReference type="EMBL" id="VFIY01000010">
    <property type="protein sequence ID" value="TPD59751.1"/>
    <property type="molecule type" value="Genomic_DNA"/>
</dbReference>
<dbReference type="RefSeq" id="WP_139940723.1">
    <property type="nucleotide sequence ID" value="NZ_JBHSYP010000006.1"/>
</dbReference>
<keyword evidence="4 6" id="KW-1133">Transmembrane helix</keyword>
<proteinExistence type="inferred from homology"/>
<dbReference type="CDD" id="cd13136">
    <property type="entry name" value="MATE_DinF_like"/>
    <property type="match status" value="1"/>
</dbReference>
<feature type="transmembrane region" description="Helical" evidence="6">
    <location>
        <begin position="369"/>
        <end position="391"/>
    </location>
</feature>
<feature type="transmembrane region" description="Helical" evidence="6">
    <location>
        <begin position="141"/>
        <end position="165"/>
    </location>
</feature>
<comment type="subcellular location">
    <subcellularLocation>
        <location evidence="1">Membrane</location>
        <topology evidence="1">Multi-pass membrane protein</topology>
    </subcellularLocation>
</comment>
<evidence type="ECO:0000256" key="3">
    <source>
        <dbReference type="ARBA" id="ARBA00022692"/>
    </source>
</evidence>
<sequence>MKKLTPANDAVPPQDRALSREMWAIAVPSILANISIPLLGLADSFIMGHLEGPEYLAALALGAMIFSVLYNGFNFLRMATTGFAAQAYGREDARESSVVLFRATFLALVIGALLILASPLITSLSFQLTAAEAHVEDLADSYFNLRIFGAPFALFNFVAVGWLLGMHRAGDALLVQIFMNVTNIALNIYLVYGLGMDVDGVGLGTALAEFLAAFLSVFLIYRQYRRYFGRSPFRRSALAEILNSDGLTRLLKLNLDIFIRTLCLMAAMASFTILGSRYGSAILAANAILMELQMLTSYGLDGFAQAAEILVGKATGRKNPNALRRAALVSGKFALYAALAYALLYALLGSGIVALLTDLDTIRLEARHYLWWLILLPLFSVWSFLFDGIFIGATAGAHMRNGMILSVLFYALCLAITLPLWENHGLWFSYTAFMVMRALTLIRHYPDIEKAASRGGLSS</sequence>
<gene>
    <name evidence="7" type="ORF">FIV46_09675</name>
</gene>
<dbReference type="InterPro" id="IPR002528">
    <property type="entry name" value="MATE_fam"/>
</dbReference>
<protein>
    <submittedName>
        <fullName evidence="7">MATE family efflux transporter</fullName>
    </submittedName>
</protein>
<organism evidence="7 8">
    <name type="scientific">Emcibacter nanhaiensis</name>
    <dbReference type="NCBI Taxonomy" id="1505037"/>
    <lineage>
        <taxon>Bacteria</taxon>
        <taxon>Pseudomonadati</taxon>
        <taxon>Pseudomonadota</taxon>
        <taxon>Alphaproteobacteria</taxon>
        <taxon>Emcibacterales</taxon>
        <taxon>Emcibacteraceae</taxon>
        <taxon>Emcibacter</taxon>
    </lineage>
</organism>
<dbReference type="InterPro" id="IPR044644">
    <property type="entry name" value="DinF-like"/>
</dbReference>
<dbReference type="AlphaFoldDB" id="A0A501PIC2"/>
<feature type="transmembrane region" description="Helical" evidence="6">
    <location>
        <begin position="333"/>
        <end position="357"/>
    </location>
</feature>
<dbReference type="PANTHER" id="PTHR42893:SF46">
    <property type="entry name" value="PROTEIN DETOXIFICATION 44, CHLOROPLASTIC"/>
    <property type="match status" value="1"/>
</dbReference>
<evidence type="ECO:0000256" key="2">
    <source>
        <dbReference type="ARBA" id="ARBA00010199"/>
    </source>
</evidence>
<feature type="transmembrane region" description="Helical" evidence="6">
    <location>
        <begin position="257"/>
        <end position="275"/>
    </location>
</feature>
<evidence type="ECO:0000313" key="8">
    <source>
        <dbReference type="Proteomes" id="UP000319148"/>
    </source>
</evidence>
<evidence type="ECO:0000256" key="4">
    <source>
        <dbReference type="ARBA" id="ARBA00022989"/>
    </source>
</evidence>
<keyword evidence="3 6" id="KW-0812">Transmembrane</keyword>
<feature type="transmembrane region" description="Helical" evidence="6">
    <location>
        <begin position="201"/>
        <end position="221"/>
    </location>
</feature>
<keyword evidence="8" id="KW-1185">Reference proteome</keyword>
<evidence type="ECO:0000256" key="1">
    <source>
        <dbReference type="ARBA" id="ARBA00004141"/>
    </source>
</evidence>
<evidence type="ECO:0000313" key="7">
    <source>
        <dbReference type="EMBL" id="TPD59751.1"/>
    </source>
</evidence>
<evidence type="ECO:0000256" key="6">
    <source>
        <dbReference type="SAM" id="Phobius"/>
    </source>
</evidence>
<dbReference type="OrthoDB" id="9789527at2"/>